<sequence>MNYANPQSKQKSVMPELFSEADRDWIQEQLQRLRPSVRPKIALKYAEVYQEAFENEEVTYRQENKARREANTRLRLFVNRYAAASEGITSRPPQVAKQ</sequence>
<gene>
    <name evidence="1" type="ORF">HMPREF0454_02123</name>
</gene>
<proteinExistence type="predicted"/>
<dbReference type="HOGENOM" id="CLU_166830_0_0_6"/>
<dbReference type="AlphaFoldDB" id="G9Y6M3"/>
<reference evidence="1 2" key="1">
    <citation type="submission" date="2011-08" db="EMBL/GenBank/DDBJ databases">
        <authorList>
            <person name="Weinstock G."/>
            <person name="Sodergren E."/>
            <person name="Clifton S."/>
            <person name="Fulton L."/>
            <person name="Fulton B."/>
            <person name="Courtney L."/>
            <person name="Fronick C."/>
            <person name="Harrison M."/>
            <person name="Strong C."/>
            <person name="Farmer C."/>
            <person name="Delahaunty K."/>
            <person name="Markovic C."/>
            <person name="Hall O."/>
            <person name="Minx P."/>
            <person name="Tomlinson C."/>
            <person name="Mitreva M."/>
            <person name="Hou S."/>
            <person name="Chen J."/>
            <person name="Wollam A."/>
            <person name="Pepin K.H."/>
            <person name="Johnson M."/>
            <person name="Bhonagiri V."/>
            <person name="Zhang X."/>
            <person name="Suruliraj S."/>
            <person name="Warren W."/>
            <person name="Chinwalla A."/>
            <person name="Mardis E.R."/>
            <person name="Wilson R.K."/>
        </authorList>
    </citation>
    <scope>NUCLEOTIDE SEQUENCE [LARGE SCALE GENOMIC DNA]</scope>
    <source>
        <strain evidence="1 2">ATCC 51873</strain>
    </source>
</reference>
<dbReference type="Proteomes" id="UP000005959">
    <property type="component" value="Unassembled WGS sequence"/>
</dbReference>
<organism evidence="1 2">
    <name type="scientific">Hafnia alvei ATCC 51873</name>
    <dbReference type="NCBI Taxonomy" id="1002364"/>
    <lineage>
        <taxon>Bacteria</taxon>
        <taxon>Pseudomonadati</taxon>
        <taxon>Pseudomonadota</taxon>
        <taxon>Gammaproteobacteria</taxon>
        <taxon>Enterobacterales</taxon>
        <taxon>Hafniaceae</taxon>
        <taxon>Hafnia</taxon>
    </lineage>
</organism>
<evidence type="ECO:0000313" key="1">
    <source>
        <dbReference type="EMBL" id="EHM42723.1"/>
    </source>
</evidence>
<accession>G9Y6M3</accession>
<dbReference type="EMBL" id="AGCI01000048">
    <property type="protein sequence ID" value="EHM42723.1"/>
    <property type="molecule type" value="Genomic_DNA"/>
</dbReference>
<name>G9Y6M3_HAFAL</name>
<evidence type="ECO:0000313" key="2">
    <source>
        <dbReference type="Proteomes" id="UP000005959"/>
    </source>
</evidence>
<comment type="caution">
    <text evidence="1">The sequence shown here is derived from an EMBL/GenBank/DDBJ whole genome shotgun (WGS) entry which is preliminary data.</text>
</comment>
<protein>
    <submittedName>
        <fullName evidence="1">Uncharacterized protein</fullName>
    </submittedName>
</protein>